<dbReference type="Pfam" id="PF07715">
    <property type="entry name" value="Plug"/>
    <property type="match status" value="1"/>
</dbReference>
<dbReference type="Proteomes" id="UP000199455">
    <property type="component" value="Unassembled WGS sequence"/>
</dbReference>
<proteinExistence type="inferred from homology"/>
<dbReference type="STRING" id="390242.SAMN04488024_11086"/>
<keyword evidence="6 8" id="KW-0472">Membrane</keyword>
<dbReference type="SUPFAM" id="SSF56935">
    <property type="entry name" value="Porins"/>
    <property type="match status" value="1"/>
</dbReference>
<evidence type="ECO:0000313" key="13">
    <source>
        <dbReference type="Proteomes" id="UP000199455"/>
    </source>
</evidence>
<evidence type="ECO:0000259" key="10">
    <source>
        <dbReference type="Pfam" id="PF00593"/>
    </source>
</evidence>
<keyword evidence="7 8" id="KW-0998">Cell outer membrane</keyword>
<organism evidence="12 13">
    <name type="scientific">Pedobacter soli</name>
    <dbReference type="NCBI Taxonomy" id="390242"/>
    <lineage>
        <taxon>Bacteria</taxon>
        <taxon>Pseudomonadati</taxon>
        <taxon>Bacteroidota</taxon>
        <taxon>Sphingobacteriia</taxon>
        <taxon>Sphingobacteriales</taxon>
        <taxon>Sphingobacteriaceae</taxon>
        <taxon>Pedobacter</taxon>
    </lineage>
</organism>
<dbReference type="RefSeq" id="WP_090771539.1">
    <property type="nucleotide sequence ID" value="NZ_FMZH01000010.1"/>
</dbReference>
<comment type="similarity">
    <text evidence="8 9">Belongs to the TonB-dependent receptor family.</text>
</comment>
<dbReference type="GO" id="GO:0009279">
    <property type="term" value="C:cell outer membrane"/>
    <property type="evidence" value="ECO:0007669"/>
    <property type="project" value="UniProtKB-SubCell"/>
</dbReference>
<dbReference type="InterPro" id="IPR039426">
    <property type="entry name" value="TonB-dep_rcpt-like"/>
</dbReference>
<evidence type="ECO:0000256" key="2">
    <source>
        <dbReference type="ARBA" id="ARBA00022448"/>
    </source>
</evidence>
<dbReference type="PROSITE" id="PS52016">
    <property type="entry name" value="TONB_DEPENDENT_REC_3"/>
    <property type="match status" value="1"/>
</dbReference>
<keyword evidence="4 8" id="KW-0812">Transmembrane</keyword>
<evidence type="ECO:0000256" key="1">
    <source>
        <dbReference type="ARBA" id="ARBA00004571"/>
    </source>
</evidence>
<evidence type="ECO:0000256" key="4">
    <source>
        <dbReference type="ARBA" id="ARBA00022692"/>
    </source>
</evidence>
<reference evidence="13" key="1">
    <citation type="submission" date="2016-10" db="EMBL/GenBank/DDBJ databases">
        <authorList>
            <person name="Varghese N."/>
            <person name="Submissions S."/>
        </authorList>
    </citation>
    <scope>NUCLEOTIDE SEQUENCE [LARGE SCALE GENOMIC DNA]</scope>
    <source>
        <strain evidence="13">DSM 18609</strain>
    </source>
</reference>
<keyword evidence="13" id="KW-1185">Reference proteome</keyword>
<protein>
    <submittedName>
        <fullName evidence="12">TonB-linked outer membrane protein, SusC/RagA family</fullName>
    </submittedName>
</protein>
<keyword evidence="2 8" id="KW-0813">Transport</keyword>
<dbReference type="InterPro" id="IPR000531">
    <property type="entry name" value="Beta-barrel_TonB"/>
</dbReference>
<dbReference type="Gene3D" id="2.170.130.10">
    <property type="entry name" value="TonB-dependent receptor, plug domain"/>
    <property type="match status" value="1"/>
</dbReference>
<dbReference type="InterPro" id="IPR023996">
    <property type="entry name" value="TonB-dep_OMP_SusC/RagA"/>
</dbReference>
<accession>A0A1G6ZG81</accession>
<gene>
    <name evidence="12" type="ORF">SAMN04488024_11086</name>
</gene>
<feature type="domain" description="TonB-dependent receptor-like beta-barrel" evidence="10">
    <location>
        <begin position="335"/>
        <end position="910"/>
    </location>
</feature>
<evidence type="ECO:0000256" key="6">
    <source>
        <dbReference type="ARBA" id="ARBA00023136"/>
    </source>
</evidence>
<keyword evidence="3 8" id="KW-1134">Transmembrane beta strand</keyword>
<dbReference type="EMBL" id="FMZH01000010">
    <property type="protein sequence ID" value="SDE01257.1"/>
    <property type="molecule type" value="Genomic_DNA"/>
</dbReference>
<evidence type="ECO:0000256" key="3">
    <source>
        <dbReference type="ARBA" id="ARBA00022452"/>
    </source>
</evidence>
<comment type="subcellular location">
    <subcellularLocation>
        <location evidence="1 8">Cell outer membrane</location>
        <topology evidence="1 8">Multi-pass membrane protein</topology>
    </subcellularLocation>
</comment>
<evidence type="ECO:0000256" key="5">
    <source>
        <dbReference type="ARBA" id="ARBA00023077"/>
    </source>
</evidence>
<dbReference type="Gene3D" id="2.40.170.20">
    <property type="entry name" value="TonB-dependent receptor, beta-barrel domain"/>
    <property type="match status" value="1"/>
</dbReference>
<evidence type="ECO:0000259" key="11">
    <source>
        <dbReference type="Pfam" id="PF07715"/>
    </source>
</evidence>
<name>A0A1G6ZG81_9SPHI</name>
<keyword evidence="5 9" id="KW-0798">TonB box</keyword>
<dbReference type="NCBIfam" id="TIGR04056">
    <property type="entry name" value="OMP_RagA_SusC"/>
    <property type="match status" value="1"/>
</dbReference>
<dbReference type="Pfam" id="PF00593">
    <property type="entry name" value="TonB_dep_Rec_b-barrel"/>
    <property type="match status" value="1"/>
</dbReference>
<evidence type="ECO:0000256" key="9">
    <source>
        <dbReference type="RuleBase" id="RU003357"/>
    </source>
</evidence>
<dbReference type="InterPro" id="IPR037066">
    <property type="entry name" value="Plug_dom_sf"/>
</dbReference>
<evidence type="ECO:0000256" key="8">
    <source>
        <dbReference type="PROSITE-ProRule" id="PRU01360"/>
    </source>
</evidence>
<sequence length="944" mass="104226">MSIFIKPFMVLLCCLFIFIDGTGAQEVTVIRPYNQLRNDSLLTDSLKNLKQLIYFNTPKRLSTTSSAMVLGKEFNTTPVVAYPLALAGRLAGLSVSQGNGEPLNEGFSYRLRGQSPLIFIDGIPRSVTEISMEEIESVTVLKDAVSLAMLGVRGSGGAISIVTKKGSPGKQQISFTGQWGTQRPLQNLISHSLDAYNYAQLYNEALVNDGLSVAGNGFSQVALNGFQTGNNPYLYPNVDWRDQVLKNSATIARYNLNTSGGNNYVKYFINLEHINQNGFFKESDINTNYSTNAGAKGYFIRSNVDVNLTDKITAGIYIQGRILNKNNPGNAAADNIFSSLLATPNSAYPVYNANGSYGGSSQFTNNILAQSINSGYSLSNTRTVLTDVYLKHTLDDLSKGLWVKVRASFFSNLNENLVRVKSFAVFEPNGVSGTGETTYRQFGTNSEQGNTNSIGFQNRSDFQELSIGYNRTFSKHGFDAVILANRDNLVNGTNLPYTIQGISGHVAYNYDEKYLAELSFAQNGANRYPNNGGFKYGFFPAAGLGWNINKESFLKDVSWLNNLKLYTSYGKSGKNNTAYYTYMQVYNASPTAYFGSSAAAGTTVGESYLANPNITWEKAKIFNAGVDGTLFKNQLSFNVEYYSNVYSDLSIVRGNNSGLLGISYPEENIGKQRYYGWDAQINWAQRFNDFGYFISANASLQNSKLIYSAEANQRYEWMYRTGHPVGQNYGYLAEGLFQNQQEITGYPTIEGYSPQPGDIKYRDLNGDGVINQYDQTTFGSEKATVFLGSRIGFSFKGIDFSALFQGVLNQQVYLSGNSYREFQSGTAQAYEIQLGRWTPATATTATYPRLTTSSGPRNGAQNNFVSSSYWLRSGNYVRLKTIELGYTIPGKLTKKIGLQSTRIFLNGLNLYTWSSDTFNGADPENYTGGYPIGKVFNVGLNIQL</sequence>
<dbReference type="InterPro" id="IPR036942">
    <property type="entry name" value="Beta-barrel_TonB_sf"/>
</dbReference>
<feature type="domain" description="TonB-dependent receptor plug" evidence="11">
    <location>
        <begin position="65"/>
        <end position="158"/>
    </location>
</feature>
<dbReference type="InterPro" id="IPR012910">
    <property type="entry name" value="Plug_dom"/>
</dbReference>
<evidence type="ECO:0000313" key="12">
    <source>
        <dbReference type="EMBL" id="SDE01257.1"/>
    </source>
</evidence>
<evidence type="ECO:0000256" key="7">
    <source>
        <dbReference type="ARBA" id="ARBA00023237"/>
    </source>
</evidence>
<dbReference type="AlphaFoldDB" id="A0A1G6ZG81"/>